<dbReference type="Gene3D" id="3.30.450.40">
    <property type="match status" value="1"/>
</dbReference>
<dbReference type="Pfam" id="PF20972">
    <property type="entry name" value="MASE9"/>
    <property type="match status" value="1"/>
</dbReference>
<dbReference type="SUPFAM" id="SSF55073">
    <property type="entry name" value="Nucleotide cyclase"/>
    <property type="match status" value="1"/>
</dbReference>
<dbReference type="PANTHER" id="PTHR45138:SF9">
    <property type="entry name" value="DIGUANYLATE CYCLASE DGCM-RELATED"/>
    <property type="match status" value="1"/>
</dbReference>
<feature type="transmembrane region" description="Helical" evidence="1">
    <location>
        <begin position="205"/>
        <end position="226"/>
    </location>
</feature>
<dbReference type="EMBL" id="JAATHJ010000004">
    <property type="protein sequence ID" value="NJP36751.1"/>
    <property type="molecule type" value="Genomic_DNA"/>
</dbReference>
<evidence type="ECO:0000313" key="3">
    <source>
        <dbReference type="EMBL" id="NJP36751.1"/>
    </source>
</evidence>
<evidence type="ECO:0000256" key="1">
    <source>
        <dbReference type="SAM" id="Phobius"/>
    </source>
</evidence>
<dbReference type="InterPro" id="IPR029016">
    <property type="entry name" value="GAF-like_dom_sf"/>
</dbReference>
<dbReference type="InterPro" id="IPR003018">
    <property type="entry name" value="GAF"/>
</dbReference>
<gene>
    <name evidence="3" type="ORF">HCN83_04040</name>
</gene>
<feature type="transmembrane region" description="Helical" evidence="1">
    <location>
        <begin position="12"/>
        <end position="29"/>
    </location>
</feature>
<feature type="transmembrane region" description="Helical" evidence="1">
    <location>
        <begin position="105"/>
        <end position="126"/>
    </location>
</feature>
<dbReference type="SMART" id="SM00267">
    <property type="entry name" value="GGDEF"/>
    <property type="match status" value="1"/>
</dbReference>
<dbReference type="PANTHER" id="PTHR45138">
    <property type="entry name" value="REGULATORY COMPONENTS OF SENSORY TRANSDUCTION SYSTEM"/>
    <property type="match status" value="1"/>
</dbReference>
<feature type="transmembrane region" description="Helical" evidence="1">
    <location>
        <begin position="138"/>
        <end position="161"/>
    </location>
</feature>
<keyword evidence="1" id="KW-1133">Transmembrane helix</keyword>
<dbReference type="InterPro" id="IPR050469">
    <property type="entry name" value="Diguanylate_Cyclase"/>
</dbReference>
<feature type="domain" description="GGDEF" evidence="2">
    <location>
        <begin position="417"/>
        <end position="555"/>
    </location>
</feature>
<dbReference type="PROSITE" id="PS50887">
    <property type="entry name" value="GGDEF"/>
    <property type="match status" value="1"/>
</dbReference>
<dbReference type="GO" id="GO:0052621">
    <property type="term" value="F:diguanylate cyclase activity"/>
    <property type="evidence" value="ECO:0007669"/>
    <property type="project" value="TreeGrafter"/>
</dbReference>
<sequence>MDRKYRRVVWVLWVLLFPAAAAVLVPVYAGWQVSDWLSFLPFVLLIALAAMFPIHIRETSIVPLQGVALAVFLLQGFSGELLITQIGIVIGIARMKLDPEDWYRLPLNSLIFLITSSGAAAVYYAAGGQTGSALLGELSLGLIVLYVVTYFFINNGLIYAVQRLTVKHDGVRFFDEALKWEVLSLLFVLPVGLTLALLYELAGPVVLILAALPVTSIAIILSFYGASRETANQLKKVSQFGANINERLETAEVLELFMDTCWDLFDPRDVCLYEEDGDGGLQPVFRHTKAPGAQLTPESGDGVSRLVYKSGRSRVYMHDSDIPRLARAGLPAHTKSVMSAPAVRAQKIVGVVTLLSQEKRAFGKDELMLLEIMAGYLTVAMQNARNLSRAKKLGERCALTGLYNFRFFEEKLVECREPFAVVLLDLDHFKQVNDTFGHDGGNDVLKEAAEMIETCAPDDALAARYGGEEFVLLLPSYTAEEAAATAEHLREQLAEREFTLPDLRGEKRKAEVTASIGVAGSVPGEDPLDVLRNADRAMYTGAKQKGRNRVALHGFPGVAG</sequence>
<dbReference type="Gene3D" id="3.30.70.270">
    <property type="match status" value="1"/>
</dbReference>
<evidence type="ECO:0000313" key="4">
    <source>
        <dbReference type="Proteomes" id="UP000752012"/>
    </source>
</evidence>
<dbReference type="RefSeq" id="WP_168005044.1">
    <property type="nucleotide sequence ID" value="NZ_JAATHJ010000004.1"/>
</dbReference>
<dbReference type="SMART" id="SM00065">
    <property type="entry name" value="GAF"/>
    <property type="match status" value="1"/>
</dbReference>
<dbReference type="SUPFAM" id="SSF55781">
    <property type="entry name" value="GAF domain-like"/>
    <property type="match status" value="1"/>
</dbReference>
<dbReference type="NCBIfam" id="TIGR00254">
    <property type="entry name" value="GGDEF"/>
    <property type="match status" value="1"/>
</dbReference>
<protein>
    <submittedName>
        <fullName evidence="3">Diguanylate cyclase</fullName>
    </submittedName>
</protein>
<proteinExistence type="predicted"/>
<dbReference type="AlphaFoldDB" id="A0A969PQV1"/>
<dbReference type="Pfam" id="PF00990">
    <property type="entry name" value="GGDEF"/>
    <property type="match status" value="1"/>
</dbReference>
<dbReference type="Proteomes" id="UP000752012">
    <property type="component" value="Unassembled WGS sequence"/>
</dbReference>
<evidence type="ECO:0000259" key="2">
    <source>
        <dbReference type="PROSITE" id="PS50887"/>
    </source>
</evidence>
<dbReference type="FunFam" id="3.30.70.270:FF:000001">
    <property type="entry name" value="Diguanylate cyclase domain protein"/>
    <property type="match status" value="1"/>
</dbReference>
<dbReference type="InterPro" id="IPR048430">
    <property type="entry name" value="MASE9"/>
</dbReference>
<feature type="transmembrane region" description="Helical" evidence="1">
    <location>
        <begin position="68"/>
        <end position="93"/>
    </location>
</feature>
<dbReference type="InterPro" id="IPR043128">
    <property type="entry name" value="Rev_trsase/Diguanyl_cyclase"/>
</dbReference>
<keyword evidence="1" id="KW-0812">Transmembrane</keyword>
<feature type="transmembrane region" description="Helical" evidence="1">
    <location>
        <begin position="182"/>
        <end position="199"/>
    </location>
</feature>
<dbReference type="CDD" id="cd01949">
    <property type="entry name" value="GGDEF"/>
    <property type="match status" value="1"/>
</dbReference>
<comment type="caution">
    <text evidence="3">The sequence shown here is derived from an EMBL/GenBank/DDBJ whole genome shotgun (WGS) entry which is preliminary data.</text>
</comment>
<dbReference type="GO" id="GO:0005886">
    <property type="term" value="C:plasma membrane"/>
    <property type="evidence" value="ECO:0007669"/>
    <property type="project" value="TreeGrafter"/>
</dbReference>
<name>A0A969PQV1_9BACI</name>
<dbReference type="InterPro" id="IPR000160">
    <property type="entry name" value="GGDEF_dom"/>
</dbReference>
<reference evidence="3 4" key="1">
    <citation type="submission" date="2020-03" db="EMBL/GenBank/DDBJ databases">
        <title>Assessment of the enzymatic potential of alkaline-tolerant lipase obtained from Bacillus luteus H11 (technogenic soil) for the bioremediation of saline soils contaminated with petroleum substances.</title>
        <authorList>
            <person name="Kalwasinska A."/>
        </authorList>
    </citation>
    <scope>NUCLEOTIDE SEQUENCE [LARGE SCALE GENOMIC DNA]</scope>
    <source>
        <strain evidence="3 4">H11</strain>
    </source>
</reference>
<feature type="transmembrane region" description="Helical" evidence="1">
    <location>
        <begin position="36"/>
        <end position="56"/>
    </location>
</feature>
<keyword evidence="4" id="KW-1185">Reference proteome</keyword>
<accession>A0A969PQV1</accession>
<keyword evidence="1" id="KW-0472">Membrane</keyword>
<dbReference type="GO" id="GO:0043709">
    <property type="term" value="P:cell adhesion involved in single-species biofilm formation"/>
    <property type="evidence" value="ECO:0007669"/>
    <property type="project" value="TreeGrafter"/>
</dbReference>
<dbReference type="GO" id="GO:1902201">
    <property type="term" value="P:negative regulation of bacterial-type flagellum-dependent cell motility"/>
    <property type="evidence" value="ECO:0007669"/>
    <property type="project" value="TreeGrafter"/>
</dbReference>
<dbReference type="InterPro" id="IPR029787">
    <property type="entry name" value="Nucleotide_cyclase"/>
</dbReference>
<organism evidence="3 4">
    <name type="scientific">Alkalicoccus luteus</name>
    <dbReference type="NCBI Taxonomy" id="1237094"/>
    <lineage>
        <taxon>Bacteria</taxon>
        <taxon>Bacillati</taxon>
        <taxon>Bacillota</taxon>
        <taxon>Bacilli</taxon>
        <taxon>Bacillales</taxon>
        <taxon>Bacillaceae</taxon>
        <taxon>Alkalicoccus</taxon>
    </lineage>
</organism>
<dbReference type="Pfam" id="PF13185">
    <property type="entry name" value="GAF_2"/>
    <property type="match status" value="1"/>
</dbReference>